<reference evidence="4" key="1">
    <citation type="submission" date="2017-03" db="EMBL/GenBank/DDBJ databases">
        <title>Genomes of endolithic fungi from Antarctica.</title>
        <authorList>
            <person name="Coleine C."/>
            <person name="Masonjones S."/>
            <person name="Stajich J.E."/>
        </authorList>
    </citation>
    <scope>NUCLEOTIDE SEQUENCE [LARGE SCALE GENOMIC DNA]</scope>
    <source>
        <strain evidence="4">CCFEE 5527</strain>
    </source>
</reference>
<dbReference type="PANTHER" id="PTHR47843">
    <property type="entry name" value="BTB DOMAIN-CONTAINING PROTEIN-RELATED"/>
    <property type="match status" value="1"/>
</dbReference>
<organism evidence="3 4">
    <name type="scientific">Cryoendolithus antarcticus</name>
    <dbReference type="NCBI Taxonomy" id="1507870"/>
    <lineage>
        <taxon>Eukaryota</taxon>
        <taxon>Fungi</taxon>
        <taxon>Dikarya</taxon>
        <taxon>Ascomycota</taxon>
        <taxon>Pezizomycotina</taxon>
        <taxon>Dothideomycetes</taxon>
        <taxon>Dothideomycetidae</taxon>
        <taxon>Cladosporiales</taxon>
        <taxon>Cladosporiaceae</taxon>
        <taxon>Cryoendolithus</taxon>
    </lineage>
</organism>
<gene>
    <name evidence="3" type="ORF">B0A48_13222</name>
</gene>
<dbReference type="InterPro" id="IPR000210">
    <property type="entry name" value="BTB/POZ_dom"/>
</dbReference>
<evidence type="ECO:0000256" key="1">
    <source>
        <dbReference type="SAM" id="MobiDB-lite"/>
    </source>
</evidence>
<name>A0A1V8SP29_9PEZI</name>
<dbReference type="OrthoDB" id="3647298at2759"/>
<dbReference type="InParanoid" id="A0A1V8SP29"/>
<protein>
    <recommendedName>
        <fullName evidence="2">BTB domain-containing protein</fullName>
    </recommendedName>
</protein>
<dbReference type="Proteomes" id="UP000192596">
    <property type="component" value="Unassembled WGS sequence"/>
</dbReference>
<keyword evidence="4" id="KW-1185">Reference proteome</keyword>
<accession>A0A1V8SP29</accession>
<dbReference type="Gene3D" id="3.30.710.10">
    <property type="entry name" value="Potassium Channel Kv1.1, Chain A"/>
    <property type="match status" value="1"/>
</dbReference>
<dbReference type="PROSITE" id="PS50097">
    <property type="entry name" value="BTB"/>
    <property type="match status" value="1"/>
</dbReference>
<dbReference type="AlphaFoldDB" id="A0A1V8SP29"/>
<feature type="compositionally biased region" description="Basic and acidic residues" evidence="1">
    <location>
        <begin position="13"/>
        <end position="23"/>
    </location>
</feature>
<dbReference type="EMBL" id="NAJO01000034">
    <property type="protein sequence ID" value="OQO00731.1"/>
    <property type="molecule type" value="Genomic_DNA"/>
</dbReference>
<dbReference type="PANTHER" id="PTHR47843:SF2">
    <property type="entry name" value="BTB DOMAIN-CONTAINING PROTEIN"/>
    <property type="match status" value="1"/>
</dbReference>
<comment type="caution">
    <text evidence="3">The sequence shown here is derived from an EMBL/GenBank/DDBJ whole genome shotgun (WGS) entry which is preliminary data.</text>
</comment>
<feature type="region of interest" description="Disordered" evidence="1">
    <location>
        <begin position="1"/>
        <end position="23"/>
    </location>
</feature>
<evidence type="ECO:0000313" key="3">
    <source>
        <dbReference type="EMBL" id="OQO00731.1"/>
    </source>
</evidence>
<dbReference type="SUPFAM" id="SSF54695">
    <property type="entry name" value="POZ domain"/>
    <property type="match status" value="1"/>
</dbReference>
<feature type="domain" description="BTB" evidence="2">
    <location>
        <begin position="29"/>
        <end position="98"/>
    </location>
</feature>
<dbReference type="InterPro" id="IPR011333">
    <property type="entry name" value="SKP1/BTB/POZ_sf"/>
</dbReference>
<sequence length="222" mass="25388">MAAPLTPPSASDEGSRAPKRKCTEPDYGEAITVLVGDPARPFMIHRDYVCAKSKFFEAACSTRWLEGQEKTVKLDDVDPALFARYVHWAYYDSFEAKTSVNDRQDDHKKELLDAYLLGDRLDDQALRDHAMGLLHHHLRDTSTVYPLRSWIQRLYRETAAGSLLRKLMVKYTIARRSRGEFVLSRYPREFVDELASMALAKIPIRRADCGTIDEYLEGSAEI</sequence>
<dbReference type="SMART" id="SM00225">
    <property type="entry name" value="BTB"/>
    <property type="match status" value="1"/>
</dbReference>
<dbReference type="Pfam" id="PF00651">
    <property type="entry name" value="BTB"/>
    <property type="match status" value="1"/>
</dbReference>
<proteinExistence type="predicted"/>
<evidence type="ECO:0000313" key="4">
    <source>
        <dbReference type="Proteomes" id="UP000192596"/>
    </source>
</evidence>
<dbReference type="CDD" id="cd18186">
    <property type="entry name" value="BTB_POZ_ZBTB_KLHL-like"/>
    <property type="match status" value="1"/>
</dbReference>
<evidence type="ECO:0000259" key="2">
    <source>
        <dbReference type="PROSITE" id="PS50097"/>
    </source>
</evidence>